<dbReference type="InterPro" id="IPR043128">
    <property type="entry name" value="Rev_trsase/Diguanyl_cyclase"/>
</dbReference>
<keyword evidence="3" id="KW-0540">Nuclease</keyword>
<dbReference type="GO" id="GO:0004519">
    <property type="term" value="F:endonuclease activity"/>
    <property type="evidence" value="ECO:0007669"/>
    <property type="project" value="UniProtKB-KW"/>
</dbReference>
<dbReference type="InterPro" id="IPR052055">
    <property type="entry name" value="Hepadnavirus_pol/RT"/>
</dbReference>
<organism evidence="9 10">
    <name type="scientific">Diaphorina citri</name>
    <name type="common">Asian citrus psyllid</name>
    <dbReference type="NCBI Taxonomy" id="121845"/>
    <lineage>
        <taxon>Eukaryota</taxon>
        <taxon>Metazoa</taxon>
        <taxon>Ecdysozoa</taxon>
        <taxon>Arthropoda</taxon>
        <taxon>Hexapoda</taxon>
        <taxon>Insecta</taxon>
        <taxon>Pterygota</taxon>
        <taxon>Neoptera</taxon>
        <taxon>Paraneoptera</taxon>
        <taxon>Hemiptera</taxon>
        <taxon>Sternorrhyncha</taxon>
        <taxon>Psylloidea</taxon>
        <taxon>Psyllidae</taxon>
        <taxon>Diaphorininae</taxon>
        <taxon>Diaphorina</taxon>
    </lineage>
</organism>
<name>A0A3Q0IRX2_DIACI</name>
<dbReference type="Pfam" id="PF17917">
    <property type="entry name" value="RT_RNaseH"/>
    <property type="match status" value="1"/>
</dbReference>
<dbReference type="PANTHER" id="PTHR33050:SF7">
    <property type="entry name" value="RIBONUCLEASE H"/>
    <property type="match status" value="1"/>
</dbReference>
<keyword evidence="2" id="KW-0548">Nucleotidyltransferase</keyword>
<dbReference type="Proteomes" id="UP000079169">
    <property type="component" value="Unplaced"/>
</dbReference>
<evidence type="ECO:0000256" key="1">
    <source>
        <dbReference type="ARBA" id="ARBA00022679"/>
    </source>
</evidence>
<dbReference type="GeneID" id="113466147"/>
<dbReference type="SUPFAM" id="SSF56672">
    <property type="entry name" value="DNA/RNA polymerases"/>
    <property type="match status" value="1"/>
</dbReference>
<dbReference type="Pfam" id="PF00078">
    <property type="entry name" value="RVT_1"/>
    <property type="match status" value="1"/>
</dbReference>
<evidence type="ECO:0000256" key="4">
    <source>
        <dbReference type="ARBA" id="ARBA00022759"/>
    </source>
</evidence>
<protein>
    <submittedName>
        <fullName evidence="10">Uncharacterized protein LOC113466147</fullName>
    </submittedName>
</protein>
<gene>
    <name evidence="10" type="primary">LOC113466147</name>
</gene>
<evidence type="ECO:0000256" key="7">
    <source>
        <dbReference type="SAM" id="MobiDB-lite"/>
    </source>
</evidence>
<dbReference type="Gene3D" id="3.30.70.270">
    <property type="match status" value="1"/>
</dbReference>
<keyword evidence="1" id="KW-0808">Transferase</keyword>
<keyword evidence="5" id="KW-0378">Hydrolase</keyword>
<evidence type="ECO:0000256" key="6">
    <source>
        <dbReference type="ARBA" id="ARBA00022918"/>
    </source>
</evidence>
<dbReference type="InterPro" id="IPR000477">
    <property type="entry name" value="RT_dom"/>
</dbReference>
<reference evidence="10" key="1">
    <citation type="submission" date="2025-08" db="UniProtKB">
        <authorList>
            <consortium name="RefSeq"/>
        </authorList>
    </citation>
    <scope>IDENTIFICATION</scope>
</reference>
<dbReference type="CDD" id="cd03714">
    <property type="entry name" value="RT_DIRS1"/>
    <property type="match status" value="1"/>
</dbReference>
<evidence type="ECO:0000313" key="9">
    <source>
        <dbReference type="Proteomes" id="UP000079169"/>
    </source>
</evidence>
<dbReference type="KEGG" id="dci:113466147"/>
<dbReference type="GO" id="GO:0016787">
    <property type="term" value="F:hydrolase activity"/>
    <property type="evidence" value="ECO:0007669"/>
    <property type="project" value="UniProtKB-KW"/>
</dbReference>
<dbReference type="InterPro" id="IPR043502">
    <property type="entry name" value="DNA/RNA_pol_sf"/>
</dbReference>
<dbReference type="RefSeq" id="XP_026677095.1">
    <property type="nucleotide sequence ID" value="XM_026821294.1"/>
</dbReference>
<dbReference type="Gene3D" id="3.10.10.10">
    <property type="entry name" value="HIV Type 1 Reverse Transcriptase, subunit A, domain 1"/>
    <property type="match status" value="1"/>
</dbReference>
<keyword evidence="6" id="KW-0695">RNA-directed DNA polymerase</keyword>
<dbReference type="PaxDb" id="121845-A0A3Q0IRX2"/>
<dbReference type="GO" id="GO:0003964">
    <property type="term" value="F:RNA-directed DNA polymerase activity"/>
    <property type="evidence" value="ECO:0007669"/>
    <property type="project" value="UniProtKB-KW"/>
</dbReference>
<feature type="region of interest" description="Disordered" evidence="7">
    <location>
        <begin position="1"/>
        <end position="47"/>
    </location>
</feature>
<evidence type="ECO:0000259" key="8">
    <source>
        <dbReference type="PROSITE" id="PS50878"/>
    </source>
</evidence>
<dbReference type="InterPro" id="IPR041373">
    <property type="entry name" value="RT_RNaseH"/>
</dbReference>
<sequence>MKIRENRRGPNPRGNQLNASTTAGLGAHGSRFRSRKGPESQQGEFRAGQLRDHVENWIALGAPDQLVSLISGYSLPFGSRPALRNIQSSIPPGLSTPWSSSMCMVVEELLRKGIVAPISTPSGFLSTMFIRLKANGSPRPIFNLSHLNGFLKLRRFRLLNHLKVPAFLRPNDFLAKIDLSDAYCHLPVKEGHQRFLAFRFGETTYAWTCLPFGLASAPQAFSQLTNWVASVLRSQGIRIIVYLDDFLIAASSPASLELHTQLTLDLLLSLGWQVNFQKSETSPSQRRTFLGLVWDTVSQYVSLPTKKRESISRIIQALLDRPTWSLRTQQKIVGLLNFAAFTVPLGRLHLRPLQIAARSLPREKPLLRRPISPAARVALGWWIKHLGDGAPYASPQKVTVLSTDASDWGMGAFIEGSNGVSRKWLKHLGDGAPYASPQKVTVLSTDASDWGMGAFIEGSNGVSRKWLPDERGWHINLRELFAVRWAIETLPHLFLNRSITLLTDSAVVAGLIRKQGCLQSPVLHHETFRLLSLVLSLRSTIKAVRIPGTYNTLADCLSRNKSPPEWHLLPAATNLIFKRWGLPSIDLFASQRSAVVQCYGTLDPLDPQAQLVDAFAVPWNFRLAWVFPPPPLIPLVLRKLVSSSGVFLLVAPRWKRTFWRSEIKARALDAPIRLKMSQPVLVDLSSGLPPPNVQDIVLEVWKIRGGPL</sequence>
<dbReference type="AlphaFoldDB" id="A0A3Q0IRX2"/>
<dbReference type="STRING" id="121845.A0A3Q0IRX2"/>
<dbReference type="CDD" id="cd09275">
    <property type="entry name" value="RNase_HI_RT_DIRS1"/>
    <property type="match status" value="1"/>
</dbReference>
<evidence type="ECO:0000256" key="2">
    <source>
        <dbReference type="ARBA" id="ARBA00022695"/>
    </source>
</evidence>
<feature type="domain" description="Reverse transcriptase" evidence="8">
    <location>
        <begin position="112"/>
        <end position="294"/>
    </location>
</feature>
<evidence type="ECO:0000313" key="10">
    <source>
        <dbReference type="RefSeq" id="XP_026677095.1"/>
    </source>
</evidence>
<evidence type="ECO:0000256" key="5">
    <source>
        <dbReference type="ARBA" id="ARBA00022801"/>
    </source>
</evidence>
<evidence type="ECO:0000256" key="3">
    <source>
        <dbReference type="ARBA" id="ARBA00022722"/>
    </source>
</evidence>
<dbReference type="PANTHER" id="PTHR33050">
    <property type="entry name" value="REVERSE TRANSCRIPTASE DOMAIN-CONTAINING PROTEIN"/>
    <property type="match status" value="1"/>
</dbReference>
<keyword evidence="4" id="KW-0255">Endonuclease</keyword>
<keyword evidence="9" id="KW-1185">Reference proteome</keyword>
<dbReference type="PROSITE" id="PS50878">
    <property type="entry name" value="RT_POL"/>
    <property type="match status" value="1"/>
</dbReference>
<proteinExistence type="predicted"/>
<accession>A0A3Q0IRX2</accession>